<dbReference type="Gene3D" id="2.40.50.1020">
    <property type="entry name" value="LytTr DNA-binding domain"/>
    <property type="match status" value="1"/>
</dbReference>
<gene>
    <name evidence="6" type="ORF">SAMN02745176_00959</name>
</gene>
<dbReference type="SMART" id="SM00448">
    <property type="entry name" value="REC"/>
    <property type="match status" value="1"/>
</dbReference>
<evidence type="ECO:0000259" key="4">
    <source>
        <dbReference type="PROSITE" id="PS50110"/>
    </source>
</evidence>
<dbReference type="InterPro" id="IPR011006">
    <property type="entry name" value="CheY-like_superfamily"/>
</dbReference>
<dbReference type="AlphaFoldDB" id="A0A1M6D1H9"/>
<evidence type="ECO:0000313" key="6">
    <source>
        <dbReference type="EMBL" id="SHI66914.1"/>
    </source>
</evidence>
<evidence type="ECO:0000259" key="5">
    <source>
        <dbReference type="PROSITE" id="PS50930"/>
    </source>
</evidence>
<comment type="function">
    <text evidence="2">May play the central regulatory role in sporulation. It may be an element of the effector pathway responsible for the activation of sporulation genes in response to nutritional stress. Spo0A may act in concert with spo0H (a sigma factor) to control the expression of some genes that are critical to the sporulation process.</text>
</comment>
<dbReference type="OrthoDB" id="9802383at2"/>
<evidence type="ECO:0000256" key="2">
    <source>
        <dbReference type="ARBA" id="ARBA00024867"/>
    </source>
</evidence>
<evidence type="ECO:0000256" key="1">
    <source>
        <dbReference type="ARBA" id="ARBA00018672"/>
    </source>
</evidence>
<feature type="modified residue" description="4-aspartylphosphate" evidence="3">
    <location>
        <position position="57"/>
    </location>
</feature>
<proteinExistence type="predicted"/>
<dbReference type="Gene3D" id="3.40.50.2300">
    <property type="match status" value="1"/>
</dbReference>
<dbReference type="PROSITE" id="PS50930">
    <property type="entry name" value="HTH_LYTTR"/>
    <property type="match status" value="1"/>
</dbReference>
<dbReference type="InterPro" id="IPR007492">
    <property type="entry name" value="LytTR_DNA-bd_dom"/>
</dbReference>
<evidence type="ECO:0000256" key="3">
    <source>
        <dbReference type="PROSITE-ProRule" id="PRU00169"/>
    </source>
</evidence>
<dbReference type="STRING" id="1122184.SAMN02745176_00959"/>
<keyword evidence="3" id="KW-0597">Phosphoprotein</keyword>
<keyword evidence="7" id="KW-1185">Reference proteome</keyword>
<sequence>MAIKIAICDDNSEDALLLTKALYNYDNTFEISIYTRGEKLIKDFLGSKISVDILFLDIYMPGVDGVEIAQRISRMKKDIKIIFISLSKDYFQQAYEVFAFNYILKPIDIKRLYCVLDRAVDEINSQSRYKISIKYKSTIYSIDWRDIQFIESQDKLILFHMSDGSNVQCYGKLDEIEQELPEEAFIRCHQSFIVNAAHITKMGETHFSIGQVMISISKKRLKDAKEKYYAYLFSHMGRGFLK</sequence>
<accession>A0A1M6D1H9</accession>
<dbReference type="Pfam" id="PF00072">
    <property type="entry name" value="Response_reg"/>
    <property type="match status" value="1"/>
</dbReference>
<feature type="domain" description="HTH LytTR-type" evidence="5">
    <location>
        <begin position="131"/>
        <end position="199"/>
    </location>
</feature>
<dbReference type="Proteomes" id="UP000184442">
    <property type="component" value="Unassembled WGS sequence"/>
</dbReference>
<dbReference type="GO" id="GO:0003677">
    <property type="term" value="F:DNA binding"/>
    <property type="evidence" value="ECO:0007669"/>
    <property type="project" value="InterPro"/>
</dbReference>
<dbReference type="GO" id="GO:0000156">
    <property type="term" value="F:phosphorelay response regulator activity"/>
    <property type="evidence" value="ECO:0007669"/>
    <property type="project" value="InterPro"/>
</dbReference>
<dbReference type="RefSeq" id="WP_073025101.1">
    <property type="nucleotide sequence ID" value="NZ_FQZS01000006.1"/>
</dbReference>
<dbReference type="SMART" id="SM00850">
    <property type="entry name" value="LytTR"/>
    <property type="match status" value="1"/>
</dbReference>
<dbReference type="PROSITE" id="PS50110">
    <property type="entry name" value="RESPONSE_REGULATORY"/>
    <property type="match status" value="1"/>
</dbReference>
<name>A0A1M6D1H9_9FIRM</name>
<dbReference type="InterPro" id="IPR046947">
    <property type="entry name" value="LytR-like"/>
</dbReference>
<dbReference type="PANTHER" id="PTHR37299">
    <property type="entry name" value="TRANSCRIPTIONAL REGULATOR-RELATED"/>
    <property type="match status" value="1"/>
</dbReference>
<protein>
    <recommendedName>
        <fullName evidence="1">Stage 0 sporulation protein A homolog</fullName>
    </recommendedName>
</protein>
<evidence type="ECO:0000313" key="7">
    <source>
        <dbReference type="Proteomes" id="UP000184442"/>
    </source>
</evidence>
<reference evidence="6 7" key="1">
    <citation type="submission" date="2016-11" db="EMBL/GenBank/DDBJ databases">
        <authorList>
            <person name="Jaros S."/>
            <person name="Januszkiewicz K."/>
            <person name="Wedrychowicz H."/>
        </authorList>
    </citation>
    <scope>NUCLEOTIDE SEQUENCE [LARGE SCALE GENOMIC DNA]</scope>
    <source>
        <strain evidence="6 7">DSM 19022</strain>
    </source>
</reference>
<dbReference type="InterPro" id="IPR001789">
    <property type="entry name" value="Sig_transdc_resp-reg_receiver"/>
</dbReference>
<feature type="domain" description="Response regulatory" evidence="4">
    <location>
        <begin position="4"/>
        <end position="120"/>
    </location>
</feature>
<dbReference type="Pfam" id="PF04397">
    <property type="entry name" value="LytTR"/>
    <property type="match status" value="1"/>
</dbReference>
<dbReference type="EMBL" id="FQZS01000006">
    <property type="protein sequence ID" value="SHI66914.1"/>
    <property type="molecule type" value="Genomic_DNA"/>
</dbReference>
<organism evidence="6 7">
    <name type="scientific">Lutispora thermophila DSM 19022</name>
    <dbReference type="NCBI Taxonomy" id="1122184"/>
    <lineage>
        <taxon>Bacteria</taxon>
        <taxon>Bacillati</taxon>
        <taxon>Bacillota</taxon>
        <taxon>Clostridia</taxon>
        <taxon>Lutisporales</taxon>
        <taxon>Lutisporaceae</taxon>
        <taxon>Lutispora</taxon>
    </lineage>
</organism>
<dbReference type="SUPFAM" id="SSF52172">
    <property type="entry name" value="CheY-like"/>
    <property type="match status" value="1"/>
</dbReference>
<dbReference type="PANTHER" id="PTHR37299:SF1">
    <property type="entry name" value="STAGE 0 SPORULATION PROTEIN A HOMOLOG"/>
    <property type="match status" value="1"/>
</dbReference>